<sequence>MELKTMKDKDKVKQRLNSWNHQIVEESLKVKELPCATIEAKDIVGTYVEKETSNEDFCDSISEKNIEIKENERAEEKERFIERLYYTSLVDPNMVGFELDCALFAILHDECLGKFIENVDYAFPFLDACMKNLDKLLGLNGRFRRLPTDDGRLPPLCPQ</sequence>
<proteinExistence type="predicted"/>
<protein>
    <submittedName>
        <fullName evidence="1">Uncharacterized protein</fullName>
    </submittedName>
</protein>
<comment type="caution">
    <text evidence="1">The sequence shown here is derived from an EMBL/GenBank/DDBJ whole genome shotgun (WGS) entry which is preliminary data.</text>
</comment>
<accession>A0ACC0BJ53</accession>
<reference evidence="2" key="1">
    <citation type="journal article" date="2023" name="Nat. Plants">
        <title>Single-cell RNA sequencing provides a high-resolution roadmap for understanding the multicellular compartmentation of specialized metabolism.</title>
        <authorList>
            <person name="Sun S."/>
            <person name="Shen X."/>
            <person name="Li Y."/>
            <person name="Li Y."/>
            <person name="Wang S."/>
            <person name="Li R."/>
            <person name="Zhang H."/>
            <person name="Shen G."/>
            <person name="Guo B."/>
            <person name="Wei J."/>
            <person name="Xu J."/>
            <person name="St-Pierre B."/>
            <person name="Chen S."/>
            <person name="Sun C."/>
        </authorList>
    </citation>
    <scope>NUCLEOTIDE SEQUENCE [LARGE SCALE GENOMIC DNA]</scope>
</reference>
<organism evidence="1 2">
    <name type="scientific">Catharanthus roseus</name>
    <name type="common">Madagascar periwinkle</name>
    <name type="synonym">Vinca rosea</name>
    <dbReference type="NCBI Taxonomy" id="4058"/>
    <lineage>
        <taxon>Eukaryota</taxon>
        <taxon>Viridiplantae</taxon>
        <taxon>Streptophyta</taxon>
        <taxon>Embryophyta</taxon>
        <taxon>Tracheophyta</taxon>
        <taxon>Spermatophyta</taxon>
        <taxon>Magnoliopsida</taxon>
        <taxon>eudicotyledons</taxon>
        <taxon>Gunneridae</taxon>
        <taxon>Pentapetalae</taxon>
        <taxon>asterids</taxon>
        <taxon>lamiids</taxon>
        <taxon>Gentianales</taxon>
        <taxon>Apocynaceae</taxon>
        <taxon>Rauvolfioideae</taxon>
        <taxon>Vinceae</taxon>
        <taxon>Catharanthinae</taxon>
        <taxon>Catharanthus</taxon>
    </lineage>
</organism>
<evidence type="ECO:0000313" key="1">
    <source>
        <dbReference type="EMBL" id="KAI5672623.1"/>
    </source>
</evidence>
<gene>
    <name evidence="1" type="ORF">M9H77_12987</name>
</gene>
<dbReference type="Proteomes" id="UP001060085">
    <property type="component" value="Linkage Group LG03"/>
</dbReference>
<keyword evidence="2" id="KW-1185">Reference proteome</keyword>
<dbReference type="EMBL" id="CM044703">
    <property type="protein sequence ID" value="KAI5672623.1"/>
    <property type="molecule type" value="Genomic_DNA"/>
</dbReference>
<evidence type="ECO:0000313" key="2">
    <source>
        <dbReference type="Proteomes" id="UP001060085"/>
    </source>
</evidence>
<name>A0ACC0BJ53_CATRO</name>